<keyword evidence="7" id="KW-0378">Hydrolase</keyword>
<dbReference type="EC" id="3.1.1.31" evidence="5 7"/>
<organism evidence="8 9">
    <name type="scientific">Kozakia baliensis</name>
    <dbReference type="NCBI Taxonomy" id="153496"/>
    <lineage>
        <taxon>Bacteria</taxon>
        <taxon>Pseudomonadati</taxon>
        <taxon>Pseudomonadota</taxon>
        <taxon>Alphaproteobacteria</taxon>
        <taxon>Acetobacterales</taxon>
        <taxon>Acetobacteraceae</taxon>
        <taxon>Kozakia</taxon>
    </lineage>
</organism>
<dbReference type="CDD" id="cd01400">
    <property type="entry name" value="6PGL"/>
    <property type="match status" value="1"/>
</dbReference>
<dbReference type="InterPro" id="IPR037171">
    <property type="entry name" value="NagB/RpiA_transferase-like"/>
</dbReference>
<dbReference type="InterPro" id="IPR005900">
    <property type="entry name" value="6-phosphogluconolactonase_DevB"/>
</dbReference>
<comment type="catalytic activity">
    <reaction evidence="1 7">
        <text>6-phospho-D-glucono-1,5-lactone + H2O = 6-phospho-D-gluconate + H(+)</text>
        <dbReference type="Rhea" id="RHEA:12556"/>
        <dbReference type="ChEBI" id="CHEBI:15377"/>
        <dbReference type="ChEBI" id="CHEBI:15378"/>
        <dbReference type="ChEBI" id="CHEBI:57955"/>
        <dbReference type="ChEBI" id="CHEBI:58759"/>
        <dbReference type="EC" id="3.1.1.31"/>
    </reaction>
</comment>
<comment type="similarity">
    <text evidence="4 7">Belongs to the glucosamine/galactosamine-6-phosphate isomerase family. 6-phosphogluconolactonase subfamily.</text>
</comment>
<dbReference type="InterPro" id="IPR039104">
    <property type="entry name" value="6PGL"/>
</dbReference>
<gene>
    <name evidence="7" type="primary">pgl</name>
    <name evidence="8" type="ORF">A0U89_03155</name>
</gene>
<sequence length="246" mass="26968">MSGHDVKTAEVIVLKDGEAVAQHMAHWLLEQALAKKDGPFVISLSGGTTPKRLFQILAEPDIAARFPWSNTQIFYGDERYVPTSDPASNYTMSRETLLDHVSLPLANVHPMPTDADPETDAARYQKELQAVYGANELQPGKPLFDVVMLGMGPDGHTASLFPRQPVLKERTKWVATCTPDNAPHTRLTLTYPAIHSSRHVVFLLEGAGKAEMLARVRKGDDSLPSCHITSEGDVTFLIDEAAAQDL</sequence>
<dbReference type="Gene3D" id="3.40.50.1360">
    <property type="match status" value="1"/>
</dbReference>
<dbReference type="OrthoDB" id="9810967at2"/>
<evidence type="ECO:0000256" key="7">
    <source>
        <dbReference type="RuleBase" id="RU365095"/>
    </source>
</evidence>
<dbReference type="GO" id="GO:0005975">
    <property type="term" value="P:carbohydrate metabolic process"/>
    <property type="evidence" value="ECO:0007669"/>
    <property type="project" value="UniProtKB-UniRule"/>
</dbReference>
<evidence type="ECO:0000256" key="5">
    <source>
        <dbReference type="ARBA" id="ARBA00013198"/>
    </source>
</evidence>
<dbReference type="PANTHER" id="PTHR11054">
    <property type="entry name" value="6-PHOSPHOGLUCONOLACTONASE"/>
    <property type="match status" value="1"/>
</dbReference>
<dbReference type="GO" id="GO:0006098">
    <property type="term" value="P:pentose-phosphate shunt"/>
    <property type="evidence" value="ECO:0007669"/>
    <property type="project" value="UniProtKB-UniPathway"/>
</dbReference>
<keyword evidence="9" id="KW-1185">Reference proteome</keyword>
<dbReference type="UniPathway" id="UPA00115">
    <property type="reaction ID" value="UER00409"/>
</dbReference>
<comment type="pathway">
    <text evidence="3 7">Carbohydrate degradation; pentose phosphate pathway; D-ribulose 5-phosphate from D-glucose 6-phosphate (oxidative stage): step 2/3.</text>
</comment>
<name>A0A1D8URM2_9PROT</name>
<dbReference type="InterPro" id="IPR006148">
    <property type="entry name" value="Glc/Gal-6P_isomerase"/>
</dbReference>
<dbReference type="GO" id="GO:0017057">
    <property type="term" value="F:6-phosphogluconolactonase activity"/>
    <property type="evidence" value="ECO:0007669"/>
    <property type="project" value="UniProtKB-UniRule"/>
</dbReference>
<evidence type="ECO:0000313" key="8">
    <source>
        <dbReference type="EMBL" id="AOX16284.1"/>
    </source>
</evidence>
<evidence type="ECO:0000256" key="4">
    <source>
        <dbReference type="ARBA" id="ARBA00010662"/>
    </source>
</evidence>
<evidence type="ECO:0000256" key="6">
    <source>
        <dbReference type="ARBA" id="ARBA00020337"/>
    </source>
</evidence>
<dbReference type="KEGG" id="kba:A0U89_03155"/>
<evidence type="ECO:0000313" key="9">
    <source>
        <dbReference type="Proteomes" id="UP000179145"/>
    </source>
</evidence>
<dbReference type="NCBIfam" id="TIGR01198">
    <property type="entry name" value="pgl"/>
    <property type="match status" value="1"/>
</dbReference>
<proteinExistence type="inferred from homology"/>
<dbReference type="STRING" id="153496.A0U89_03155"/>
<dbReference type="Pfam" id="PF01182">
    <property type="entry name" value="Glucosamine_iso"/>
    <property type="match status" value="1"/>
</dbReference>
<dbReference type="eggNOG" id="COG0363">
    <property type="taxonomic scope" value="Bacteria"/>
</dbReference>
<dbReference type="SUPFAM" id="SSF100950">
    <property type="entry name" value="NagB/RpiA/CoA transferase-like"/>
    <property type="match status" value="1"/>
</dbReference>
<dbReference type="EMBL" id="CP014674">
    <property type="protein sequence ID" value="AOX16284.1"/>
    <property type="molecule type" value="Genomic_DNA"/>
</dbReference>
<evidence type="ECO:0000256" key="3">
    <source>
        <dbReference type="ARBA" id="ARBA00004961"/>
    </source>
</evidence>
<dbReference type="RefSeq" id="WP_070402076.1">
    <property type="nucleotide sequence ID" value="NZ_BJVW01000002.1"/>
</dbReference>
<comment type="function">
    <text evidence="2 7">Hydrolysis of 6-phosphogluconolactone to 6-phosphogluconate.</text>
</comment>
<reference evidence="8 9" key="1">
    <citation type="journal article" date="2016" name="Microb. Cell Fact.">
        <title>Dissection of exopolysaccharide biosynthesis in Kozakia baliensis.</title>
        <authorList>
            <person name="Brandt J.U."/>
            <person name="Jakob F."/>
            <person name="Behr J."/>
            <person name="Geissler A.J."/>
            <person name="Vogel R.F."/>
        </authorList>
    </citation>
    <scope>NUCLEOTIDE SEQUENCE [LARGE SCALE GENOMIC DNA]</scope>
    <source>
        <strain evidence="8 9">DSM 14400</strain>
    </source>
</reference>
<evidence type="ECO:0000256" key="1">
    <source>
        <dbReference type="ARBA" id="ARBA00000832"/>
    </source>
</evidence>
<dbReference type="PANTHER" id="PTHR11054:SF0">
    <property type="entry name" value="6-PHOSPHOGLUCONOLACTONASE"/>
    <property type="match status" value="1"/>
</dbReference>
<dbReference type="Proteomes" id="UP000179145">
    <property type="component" value="Chromosome"/>
</dbReference>
<accession>A0A1D8URM2</accession>
<evidence type="ECO:0000256" key="2">
    <source>
        <dbReference type="ARBA" id="ARBA00002681"/>
    </source>
</evidence>
<protein>
    <recommendedName>
        <fullName evidence="6 7">6-phosphogluconolactonase</fullName>
        <shortName evidence="7">6PGL</shortName>
        <ecNumber evidence="5 7">3.1.1.31</ecNumber>
    </recommendedName>
</protein>
<dbReference type="AlphaFoldDB" id="A0A1D8URM2"/>